<evidence type="ECO:0000313" key="3">
    <source>
        <dbReference type="Proteomes" id="UP000316252"/>
    </source>
</evidence>
<evidence type="ECO:0000259" key="1">
    <source>
        <dbReference type="Pfam" id="PF12680"/>
    </source>
</evidence>
<dbReference type="OrthoDB" id="8080938at2"/>
<dbReference type="RefSeq" id="WP_141161711.1">
    <property type="nucleotide sequence ID" value="NZ_VHQG01000001.1"/>
</dbReference>
<dbReference type="Gene3D" id="3.10.450.50">
    <property type="match status" value="1"/>
</dbReference>
<gene>
    <name evidence="2" type="ORF">FJ657_00270</name>
</gene>
<reference evidence="2 3" key="1">
    <citation type="submission" date="2019-06" db="EMBL/GenBank/DDBJ databases">
        <authorList>
            <person name="Li F."/>
        </authorList>
    </citation>
    <scope>NUCLEOTIDE SEQUENCE [LARGE SCALE GENOMIC DNA]</scope>
    <source>
        <strain evidence="2 3">10F1D-1</strain>
    </source>
</reference>
<evidence type="ECO:0000313" key="2">
    <source>
        <dbReference type="EMBL" id="TPW77183.1"/>
    </source>
</evidence>
<comment type="caution">
    <text evidence="2">The sequence shown here is derived from an EMBL/GenBank/DDBJ whole genome shotgun (WGS) entry which is preliminary data.</text>
</comment>
<protein>
    <submittedName>
        <fullName evidence="2">Nuclear transport factor 2 family protein</fullName>
    </submittedName>
</protein>
<feature type="domain" description="SnoaL-like" evidence="1">
    <location>
        <begin position="8"/>
        <end position="101"/>
    </location>
</feature>
<dbReference type="Proteomes" id="UP000316252">
    <property type="component" value="Unassembled WGS sequence"/>
</dbReference>
<dbReference type="Pfam" id="PF12680">
    <property type="entry name" value="SnoaL_2"/>
    <property type="match status" value="1"/>
</dbReference>
<dbReference type="SUPFAM" id="SSF54427">
    <property type="entry name" value="NTF2-like"/>
    <property type="match status" value="1"/>
</dbReference>
<name>A0A506Y5P6_9MICO</name>
<proteinExistence type="predicted"/>
<dbReference type="InterPro" id="IPR037401">
    <property type="entry name" value="SnoaL-like"/>
</dbReference>
<dbReference type="AlphaFoldDB" id="A0A506Y5P6"/>
<dbReference type="InterPro" id="IPR032710">
    <property type="entry name" value="NTF2-like_dom_sf"/>
</dbReference>
<accession>A0A506Y5P6</accession>
<dbReference type="EMBL" id="VHQG01000001">
    <property type="protein sequence ID" value="TPW77183.1"/>
    <property type="molecule type" value="Genomic_DNA"/>
</dbReference>
<keyword evidence="3" id="KW-1185">Reference proteome</keyword>
<sequence>MTEIPAAIQRFIDTTNAADDDGFVANFTDDAYLEDWGRGFHGHDGARAWNASDNIGKRSRFELVDAEQVGDDWVVTVTVSGDGYNRTSPIRFTVDGDRISRMLITP</sequence>
<organism evidence="2 3">
    <name type="scientific">Schumannella soli</name>
    <dbReference type="NCBI Taxonomy" id="2590779"/>
    <lineage>
        <taxon>Bacteria</taxon>
        <taxon>Bacillati</taxon>
        <taxon>Actinomycetota</taxon>
        <taxon>Actinomycetes</taxon>
        <taxon>Micrococcales</taxon>
        <taxon>Microbacteriaceae</taxon>
        <taxon>Schumannella</taxon>
    </lineage>
</organism>